<keyword evidence="1" id="KW-1185">Reference proteome</keyword>
<protein>
    <submittedName>
        <fullName evidence="2">Uncharacterized protein</fullName>
    </submittedName>
</protein>
<dbReference type="AlphaFoldDB" id="A0A915DMI2"/>
<reference evidence="2" key="1">
    <citation type="submission" date="2022-11" db="UniProtKB">
        <authorList>
            <consortium name="WormBaseParasite"/>
        </authorList>
    </citation>
    <scope>IDENTIFICATION</scope>
</reference>
<dbReference type="Proteomes" id="UP000887574">
    <property type="component" value="Unplaced"/>
</dbReference>
<organism evidence="1 2">
    <name type="scientific">Ditylenchus dipsaci</name>
    <dbReference type="NCBI Taxonomy" id="166011"/>
    <lineage>
        <taxon>Eukaryota</taxon>
        <taxon>Metazoa</taxon>
        <taxon>Ecdysozoa</taxon>
        <taxon>Nematoda</taxon>
        <taxon>Chromadorea</taxon>
        <taxon>Rhabditida</taxon>
        <taxon>Tylenchina</taxon>
        <taxon>Tylenchomorpha</taxon>
        <taxon>Sphaerularioidea</taxon>
        <taxon>Anguinidae</taxon>
        <taxon>Anguininae</taxon>
        <taxon>Ditylenchus</taxon>
    </lineage>
</organism>
<name>A0A915DMI2_9BILA</name>
<evidence type="ECO:0000313" key="1">
    <source>
        <dbReference type="Proteomes" id="UP000887574"/>
    </source>
</evidence>
<sequence>MDSYKLAILFGTESMLDLLLPKLEEISTGSHLIMCRFPLPMNRIESPQSKWKLLEEEGDGIDAAWLYRKKSINN</sequence>
<evidence type="ECO:0000313" key="2">
    <source>
        <dbReference type="WBParaSite" id="jg21142"/>
    </source>
</evidence>
<dbReference type="WBParaSite" id="jg21142">
    <property type="protein sequence ID" value="jg21142"/>
    <property type="gene ID" value="jg21142"/>
</dbReference>
<proteinExistence type="predicted"/>
<accession>A0A915DMI2</accession>